<dbReference type="SUPFAM" id="SSF55486">
    <property type="entry name" value="Metalloproteases ('zincins'), catalytic domain"/>
    <property type="match status" value="1"/>
</dbReference>
<evidence type="ECO:0000313" key="2">
    <source>
        <dbReference type="Proteomes" id="UP001497644"/>
    </source>
</evidence>
<dbReference type="EMBL" id="OZ034838">
    <property type="protein sequence ID" value="CAL1679320.1"/>
    <property type="molecule type" value="Genomic_DNA"/>
</dbReference>
<accession>A0AAV2NHU0</accession>
<dbReference type="Gene3D" id="1.10.1380.10">
    <property type="entry name" value="Neutral endopeptidase , domain2"/>
    <property type="match status" value="1"/>
</dbReference>
<dbReference type="Proteomes" id="UP001497644">
    <property type="component" value="Chromosome 15"/>
</dbReference>
<dbReference type="AlphaFoldDB" id="A0AAV2NHU0"/>
<name>A0AAV2NHU0_9HYME</name>
<protein>
    <submittedName>
        <fullName evidence="1">Uncharacterized protein</fullName>
    </submittedName>
</protein>
<gene>
    <name evidence="1" type="ORF">LPLAT_LOCUS5018</name>
</gene>
<keyword evidence="2" id="KW-1185">Reference proteome</keyword>
<proteinExistence type="predicted"/>
<dbReference type="InterPro" id="IPR042089">
    <property type="entry name" value="Peptidase_M13_dom_2"/>
</dbReference>
<organism evidence="1 2">
    <name type="scientific">Lasius platythorax</name>
    <dbReference type="NCBI Taxonomy" id="488582"/>
    <lineage>
        <taxon>Eukaryota</taxon>
        <taxon>Metazoa</taxon>
        <taxon>Ecdysozoa</taxon>
        <taxon>Arthropoda</taxon>
        <taxon>Hexapoda</taxon>
        <taxon>Insecta</taxon>
        <taxon>Pterygota</taxon>
        <taxon>Neoptera</taxon>
        <taxon>Endopterygota</taxon>
        <taxon>Hymenoptera</taxon>
        <taxon>Apocrita</taxon>
        <taxon>Aculeata</taxon>
        <taxon>Formicoidea</taxon>
        <taxon>Formicidae</taxon>
        <taxon>Formicinae</taxon>
        <taxon>Lasius</taxon>
        <taxon>Lasius</taxon>
    </lineage>
</organism>
<evidence type="ECO:0000313" key="1">
    <source>
        <dbReference type="EMBL" id="CAL1679320.1"/>
    </source>
</evidence>
<sequence length="89" mass="10349">MQDAEKDYRIREDKNNIMTIKELQEYYDSKKTTNSTAKINWLNMIQSVFKDLNISIDDSELVLVCAKTALHELAHLLDATPHRVIDNII</sequence>
<reference evidence="1" key="1">
    <citation type="submission" date="2024-04" db="EMBL/GenBank/DDBJ databases">
        <authorList>
            <consortium name="Molecular Ecology Group"/>
        </authorList>
    </citation>
    <scope>NUCLEOTIDE SEQUENCE</scope>
</reference>